<comment type="caution">
    <text evidence="1">The sequence shown here is derived from an EMBL/GenBank/DDBJ whole genome shotgun (WGS) entry which is preliminary data.</text>
</comment>
<evidence type="ECO:0000313" key="1">
    <source>
        <dbReference type="EMBL" id="MBB4612348.1"/>
    </source>
</evidence>
<evidence type="ECO:0000313" key="2">
    <source>
        <dbReference type="Proteomes" id="UP000538566"/>
    </source>
</evidence>
<name>A0A7W7ESJ0_9SPHN</name>
<accession>A0A7W7ESJ0</accession>
<dbReference type="OrthoDB" id="7508443at2"/>
<dbReference type="Proteomes" id="UP000538566">
    <property type="component" value="Unassembled WGS sequence"/>
</dbReference>
<gene>
    <name evidence="1" type="ORF">GGR37_000594</name>
</gene>
<dbReference type="RefSeq" id="WP_144901745.1">
    <property type="nucleotide sequence ID" value="NZ_JACHOA010000001.1"/>
</dbReference>
<organism evidence="1 2">
    <name type="scientific">Novosphingobium taihuense</name>
    <dbReference type="NCBI Taxonomy" id="260085"/>
    <lineage>
        <taxon>Bacteria</taxon>
        <taxon>Pseudomonadati</taxon>
        <taxon>Pseudomonadota</taxon>
        <taxon>Alphaproteobacteria</taxon>
        <taxon>Sphingomonadales</taxon>
        <taxon>Sphingomonadaceae</taxon>
        <taxon>Novosphingobium</taxon>
    </lineage>
</organism>
<protein>
    <submittedName>
        <fullName evidence="1">Uncharacterized protein</fullName>
    </submittedName>
</protein>
<proteinExistence type="predicted"/>
<dbReference type="AlphaFoldDB" id="A0A7W7ESJ0"/>
<reference evidence="1 2" key="1">
    <citation type="submission" date="2020-08" db="EMBL/GenBank/DDBJ databases">
        <title>Genomic Encyclopedia of Type Strains, Phase IV (KMG-IV): sequencing the most valuable type-strain genomes for metagenomic binning, comparative biology and taxonomic classification.</title>
        <authorList>
            <person name="Goeker M."/>
        </authorList>
    </citation>
    <scope>NUCLEOTIDE SEQUENCE [LARGE SCALE GENOMIC DNA]</scope>
    <source>
        <strain evidence="1 2">DSM 17507</strain>
    </source>
</reference>
<dbReference type="EMBL" id="JACHOA010000001">
    <property type="protein sequence ID" value="MBB4612348.1"/>
    <property type="molecule type" value="Genomic_DNA"/>
</dbReference>
<keyword evidence="2" id="KW-1185">Reference proteome</keyword>
<sequence>MSRAMNLSVTEAKVRARCEAAGVAISALEVLPSGGTRLVCTREEGADEMRVVFKSSMIEGRVPRFAFQRSQNSQYG</sequence>